<name>A0A183J2I5_9BILA</name>
<dbReference type="GO" id="GO:0005829">
    <property type="term" value="C:cytosol"/>
    <property type="evidence" value="ECO:0007669"/>
    <property type="project" value="TreeGrafter"/>
</dbReference>
<dbReference type="InterPro" id="IPR008978">
    <property type="entry name" value="HSP20-like_chaperone"/>
</dbReference>
<dbReference type="GO" id="GO:0006457">
    <property type="term" value="P:protein folding"/>
    <property type="evidence" value="ECO:0007669"/>
    <property type="project" value="TreeGrafter"/>
</dbReference>
<dbReference type="PANTHER" id="PTHR22932:SF1">
    <property type="entry name" value="CO-CHAPERONE PROTEIN DAF-41"/>
    <property type="match status" value="1"/>
</dbReference>
<dbReference type="PROSITE" id="PS51203">
    <property type="entry name" value="CS"/>
    <property type="match status" value="1"/>
</dbReference>
<comment type="similarity">
    <text evidence="1">Belongs to the p23/wos2 family.</text>
</comment>
<evidence type="ECO:0000313" key="5">
    <source>
        <dbReference type="WBParaSite" id="SBAD_0001044301-mRNA-1"/>
    </source>
</evidence>
<dbReference type="Proteomes" id="UP000270296">
    <property type="component" value="Unassembled WGS sequence"/>
</dbReference>
<reference evidence="5" key="1">
    <citation type="submission" date="2016-06" db="UniProtKB">
        <authorList>
            <consortium name="WormBaseParasite"/>
        </authorList>
    </citation>
    <scope>IDENTIFICATION</scope>
</reference>
<evidence type="ECO:0000313" key="3">
    <source>
        <dbReference type="EMBL" id="VDP28781.1"/>
    </source>
</evidence>
<proteinExistence type="inferred from homology"/>
<keyword evidence="4" id="KW-1185">Reference proteome</keyword>
<dbReference type="GO" id="GO:0051131">
    <property type="term" value="P:chaperone-mediated protein complex assembly"/>
    <property type="evidence" value="ECO:0007669"/>
    <property type="project" value="TreeGrafter"/>
</dbReference>
<gene>
    <name evidence="3" type="ORF">SBAD_LOCUS10084</name>
</gene>
<feature type="domain" description="CS" evidence="2">
    <location>
        <begin position="10"/>
        <end position="99"/>
    </location>
</feature>
<sequence>MAKVSGSGTVLHAPIEWAQRDNILFLTICVDDCKAPEIDIKDDKLTFKGFGGHPEIEYQSEIEFYKPVDAEKAKRIPSDRHIQYVIPKKEAGPFWPRLVLSKQRAPWIKVDFNKWKDEDEDSADESKWNMNDFGGGAGAGGMFGGSGKNNFGDLVSSLNLLANLFEVRVDKLS</sequence>
<accession>A0A183J2I5</accession>
<dbReference type="Gene3D" id="2.60.40.790">
    <property type="match status" value="1"/>
</dbReference>
<dbReference type="InterPro" id="IPR007052">
    <property type="entry name" value="CS_dom"/>
</dbReference>
<evidence type="ECO:0000313" key="4">
    <source>
        <dbReference type="Proteomes" id="UP000270296"/>
    </source>
</evidence>
<dbReference type="FunFam" id="2.60.40.790:FF:000013">
    <property type="entry name" value="Very-long-chain (3R)-3-hydroxyacyl-CoA dehydratase"/>
    <property type="match status" value="1"/>
</dbReference>
<evidence type="ECO:0000259" key="2">
    <source>
        <dbReference type="PROSITE" id="PS51203"/>
    </source>
</evidence>
<dbReference type="PANTHER" id="PTHR22932">
    <property type="entry name" value="TELOMERASE-BINDING PROTEIN P23 HSP90 CO-CHAPERONE"/>
    <property type="match status" value="1"/>
</dbReference>
<dbReference type="EMBL" id="UZAM01013580">
    <property type="protein sequence ID" value="VDP28781.1"/>
    <property type="molecule type" value="Genomic_DNA"/>
</dbReference>
<dbReference type="GO" id="GO:0051087">
    <property type="term" value="F:protein-folding chaperone binding"/>
    <property type="evidence" value="ECO:0007669"/>
    <property type="project" value="TreeGrafter"/>
</dbReference>
<dbReference type="SUPFAM" id="SSF49764">
    <property type="entry name" value="HSP20-like chaperones"/>
    <property type="match status" value="1"/>
</dbReference>
<dbReference type="CDD" id="cd06465">
    <property type="entry name" value="p23_hB-ind1_like"/>
    <property type="match status" value="1"/>
</dbReference>
<dbReference type="InterPro" id="IPR045250">
    <property type="entry name" value="p23-like"/>
</dbReference>
<dbReference type="GO" id="GO:0005634">
    <property type="term" value="C:nucleus"/>
    <property type="evidence" value="ECO:0007669"/>
    <property type="project" value="TreeGrafter"/>
</dbReference>
<reference evidence="3 4" key="2">
    <citation type="submission" date="2018-11" db="EMBL/GenBank/DDBJ databases">
        <authorList>
            <consortium name="Pathogen Informatics"/>
        </authorList>
    </citation>
    <scope>NUCLEOTIDE SEQUENCE [LARGE SCALE GENOMIC DNA]</scope>
</reference>
<dbReference type="AlphaFoldDB" id="A0A183J2I5"/>
<dbReference type="GO" id="GO:0051879">
    <property type="term" value="F:Hsp90 protein binding"/>
    <property type="evidence" value="ECO:0007669"/>
    <property type="project" value="InterPro"/>
</dbReference>
<dbReference type="WBParaSite" id="SBAD_0001044301-mRNA-1">
    <property type="protein sequence ID" value="SBAD_0001044301-mRNA-1"/>
    <property type="gene ID" value="SBAD_0001044301"/>
</dbReference>
<organism evidence="5">
    <name type="scientific">Soboliphyme baturini</name>
    <dbReference type="NCBI Taxonomy" id="241478"/>
    <lineage>
        <taxon>Eukaryota</taxon>
        <taxon>Metazoa</taxon>
        <taxon>Ecdysozoa</taxon>
        <taxon>Nematoda</taxon>
        <taxon>Enoplea</taxon>
        <taxon>Dorylaimia</taxon>
        <taxon>Dioctophymatida</taxon>
        <taxon>Dioctophymatoidea</taxon>
        <taxon>Soboliphymatidae</taxon>
        <taxon>Soboliphyme</taxon>
    </lineage>
</organism>
<protein>
    <submittedName>
        <fullName evidence="5">CS domain-containing protein</fullName>
    </submittedName>
</protein>
<dbReference type="OrthoDB" id="1564555at2759"/>
<evidence type="ECO:0000256" key="1">
    <source>
        <dbReference type="ARBA" id="ARBA00025733"/>
    </source>
</evidence>